<accession>A0A7W9ILU6</accession>
<evidence type="ECO:0000313" key="2">
    <source>
        <dbReference type="Proteomes" id="UP000540685"/>
    </source>
</evidence>
<comment type="caution">
    <text evidence="1">The sequence shown here is derived from an EMBL/GenBank/DDBJ whole genome shotgun (WGS) entry which is preliminary data.</text>
</comment>
<protein>
    <submittedName>
        <fullName evidence="1">Uncharacterized protein</fullName>
    </submittedName>
</protein>
<name>A0A7W9ILU6_9ACTN</name>
<reference evidence="1 2" key="1">
    <citation type="submission" date="2020-08" db="EMBL/GenBank/DDBJ databases">
        <title>Sequencing the genomes of 1000 actinobacteria strains.</title>
        <authorList>
            <person name="Klenk H.-P."/>
        </authorList>
    </citation>
    <scope>NUCLEOTIDE SEQUENCE [LARGE SCALE GENOMIC DNA]</scope>
    <source>
        <strain evidence="1 2">DSM 46887</strain>
    </source>
</reference>
<evidence type="ECO:0000313" key="1">
    <source>
        <dbReference type="EMBL" id="MBB5823102.1"/>
    </source>
</evidence>
<dbReference type="Proteomes" id="UP000540685">
    <property type="component" value="Unassembled WGS sequence"/>
</dbReference>
<dbReference type="EMBL" id="JACHMP010000001">
    <property type="protein sequence ID" value="MBB5823102.1"/>
    <property type="molecule type" value="Genomic_DNA"/>
</dbReference>
<proteinExistence type="predicted"/>
<gene>
    <name evidence="1" type="ORF">F4562_006164</name>
</gene>
<sequence length="89" mass="9837">MAITWGCGSALVELSVVEQRYRAVSEVEAGCPVTKVIERDGVRGSRCTRGMRRYRGGDLADRTHRPDTCPHQIVDGRDDLLLDGHRSAV</sequence>
<organism evidence="1 2">
    <name type="scientific">Streptosporangium becharense</name>
    <dbReference type="NCBI Taxonomy" id="1816182"/>
    <lineage>
        <taxon>Bacteria</taxon>
        <taxon>Bacillati</taxon>
        <taxon>Actinomycetota</taxon>
        <taxon>Actinomycetes</taxon>
        <taxon>Streptosporangiales</taxon>
        <taxon>Streptosporangiaceae</taxon>
        <taxon>Streptosporangium</taxon>
    </lineage>
</organism>
<dbReference type="AlphaFoldDB" id="A0A7W9ILU6"/>
<keyword evidence="2" id="KW-1185">Reference proteome</keyword>